<keyword evidence="3" id="KW-1185">Reference proteome</keyword>
<dbReference type="RefSeq" id="YP_010097105.1">
    <property type="nucleotide sequence ID" value="NC_055756.1"/>
</dbReference>
<dbReference type="GeneID" id="65114767"/>
<evidence type="ECO:0000313" key="2">
    <source>
        <dbReference type="EMBL" id="AXF52149.1"/>
    </source>
</evidence>
<name>A0A345BNX8_9CAUD</name>
<accession>A0A345BNX8</accession>
<evidence type="ECO:0000256" key="1">
    <source>
        <dbReference type="SAM" id="Phobius"/>
    </source>
</evidence>
<proteinExistence type="predicted"/>
<keyword evidence="1" id="KW-0812">Transmembrane</keyword>
<keyword evidence="1" id="KW-1133">Transmembrane helix</keyword>
<sequence>MIKMKRLLKLKILITIVLLSCFTSLYANNIDRDSTYLPTGEVVKLDSVFIAYDDLRIVNSKLIELEYEKEINKGLCNIIHNDSIIINDYKTINNQIFTDCKKAVKQRNIAITLGGVFFIGSIFLLLK</sequence>
<feature type="transmembrane region" description="Helical" evidence="1">
    <location>
        <begin position="109"/>
        <end position="126"/>
    </location>
</feature>
<evidence type="ECO:0000313" key="3">
    <source>
        <dbReference type="Proteomes" id="UP000257457"/>
    </source>
</evidence>
<dbReference type="Proteomes" id="UP000257457">
    <property type="component" value="Segment"/>
</dbReference>
<reference evidence="2 3" key="1">
    <citation type="submission" date="2018-06" db="EMBL/GenBank/DDBJ databases">
        <title>Uncovering a Universe of Circular DNA Viruses in Animal Metagenomes.</title>
        <authorList>
            <person name="Tisza M."/>
            <person name="Buck C."/>
            <person name="Pastrana D."/>
            <person name="Welch N."/>
            <person name="Peretti A."/>
        </authorList>
    </citation>
    <scope>NUCLEOTIDE SEQUENCE [LARGE SCALE GENOMIC DNA]</scope>
    <source>
        <strain evidence="2">Ctcc615</strain>
    </source>
</reference>
<dbReference type="EMBL" id="MH552500">
    <property type="protein sequence ID" value="AXF52149.1"/>
    <property type="molecule type" value="Genomic_DNA"/>
</dbReference>
<organism evidence="2 3">
    <name type="scientific">crAssphage sp. isolate ctcc615</name>
    <dbReference type="NCBI Taxonomy" id="2989853"/>
    <lineage>
        <taxon>Viruses</taxon>
        <taxon>Duplodnaviria</taxon>
        <taxon>Heunggongvirae</taxon>
        <taxon>Uroviricota</taxon>
        <taxon>Caudoviricetes</taxon>
        <taxon>Crassvirales</taxon>
        <taxon>Intestiviridae</taxon>
        <taxon>Obtuvirinae</taxon>
        <taxon>Wotdevirus</taxon>
        <taxon>Wotdevirus murinus</taxon>
    </lineage>
</organism>
<protein>
    <submittedName>
        <fullName evidence="2">Uncharacterized protein</fullName>
    </submittedName>
</protein>
<keyword evidence="1" id="KW-0472">Membrane</keyword>